<dbReference type="InterPro" id="IPR036812">
    <property type="entry name" value="NAD(P)_OxRdtase_dom_sf"/>
</dbReference>
<comment type="similarity">
    <text evidence="1">Belongs to the shaker potassium channel beta subunit family.</text>
</comment>
<evidence type="ECO:0000256" key="3">
    <source>
        <dbReference type="ARBA" id="ARBA00023002"/>
    </source>
</evidence>
<protein>
    <submittedName>
        <fullName evidence="5">Unnamed protein product</fullName>
    </submittedName>
</protein>
<dbReference type="AlphaFoldDB" id="A0A9W6U5F2"/>
<accession>A0A9W6U5F2</accession>
<dbReference type="OrthoDB" id="125884at2759"/>
<comment type="caution">
    <text evidence="5">The sequence shown here is derived from an EMBL/GenBank/DDBJ whole genome shotgun (WGS) entry which is preliminary data.</text>
</comment>
<dbReference type="InterPro" id="IPR023210">
    <property type="entry name" value="NADP_OxRdtase_dom"/>
</dbReference>
<keyword evidence="2" id="KW-0521">NADP</keyword>
<gene>
    <name evidence="5" type="ORF">Plil01_001063000</name>
</gene>
<name>A0A9W6U5F2_9STRA</name>
<proteinExistence type="inferred from homology"/>
<dbReference type="Pfam" id="PF00248">
    <property type="entry name" value="Aldo_ket_red"/>
    <property type="match status" value="1"/>
</dbReference>
<evidence type="ECO:0000313" key="6">
    <source>
        <dbReference type="Proteomes" id="UP001165083"/>
    </source>
</evidence>
<dbReference type="InterPro" id="IPR005399">
    <property type="entry name" value="K_chnl_volt-dep_bsu_KCNAB-rel"/>
</dbReference>
<dbReference type="PANTHER" id="PTHR43150:SF2">
    <property type="entry name" value="HYPERKINETIC, ISOFORM M"/>
    <property type="match status" value="1"/>
</dbReference>
<feature type="domain" description="NADP-dependent oxidoreductase" evidence="4">
    <location>
        <begin position="68"/>
        <end position="125"/>
    </location>
</feature>
<reference evidence="5" key="1">
    <citation type="submission" date="2023-04" db="EMBL/GenBank/DDBJ databases">
        <title>Phytophthora lilii NBRC 32176.</title>
        <authorList>
            <person name="Ichikawa N."/>
            <person name="Sato H."/>
            <person name="Tonouchi N."/>
        </authorList>
    </citation>
    <scope>NUCLEOTIDE SEQUENCE</scope>
    <source>
        <strain evidence="5">NBRC 32176</strain>
    </source>
</reference>
<sequence>MNFVINQGWALYWGTSSWSSADIKEACDIADRLGLVRPIVEQPQYNLIERSRWSLSTSTSPTAFTPDFADRVAKADLLKPIAEELGVSMAAFAIAWCLSNSSVTTVLVGAKTTKQLEQNLEAFAIVD</sequence>
<evidence type="ECO:0000256" key="1">
    <source>
        <dbReference type="ARBA" id="ARBA00006515"/>
    </source>
</evidence>
<evidence type="ECO:0000259" key="4">
    <source>
        <dbReference type="Pfam" id="PF00248"/>
    </source>
</evidence>
<dbReference type="Gene3D" id="3.20.20.100">
    <property type="entry name" value="NADP-dependent oxidoreductase domain"/>
    <property type="match status" value="1"/>
</dbReference>
<evidence type="ECO:0000313" key="5">
    <source>
        <dbReference type="EMBL" id="GMF25699.1"/>
    </source>
</evidence>
<dbReference type="GO" id="GO:0016491">
    <property type="term" value="F:oxidoreductase activity"/>
    <property type="evidence" value="ECO:0007669"/>
    <property type="project" value="UniProtKB-KW"/>
</dbReference>
<keyword evidence="3" id="KW-0560">Oxidoreductase</keyword>
<dbReference type="Proteomes" id="UP001165083">
    <property type="component" value="Unassembled WGS sequence"/>
</dbReference>
<organism evidence="5 6">
    <name type="scientific">Phytophthora lilii</name>
    <dbReference type="NCBI Taxonomy" id="2077276"/>
    <lineage>
        <taxon>Eukaryota</taxon>
        <taxon>Sar</taxon>
        <taxon>Stramenopiles</taxon>
        <taxon>Oomycota</taxon>
        <taxon>Peronosporomycetes</taxon>
        <taxon>Peronosporales</taxon>
        <taxon>Peronosporaceae</taxon>
        <taxon>Phytophthora</taxon>
    </lineage>
</organism>
<dbReference type="SUPFAM" id="SSF51430">
    <property type="entry name" value="NAD(P)-linked oxidoreductase"/>
    <property type="match status" value="1"/>
</dbReference>
<dbReference type="PANTHER" id="PTHR43150">
    <property type="entry name" value="HYPERKINETIC, ISOFORM M"/>
    <property type="match status" value="1"/>
</dbReference>
<evidence type="ECO:0000256" key="2">
    <source>
        <dbReference type="ARBA" id="ARBA00022857"/>
    </source>
</evidence>
<keyword evidence="6" id="KW-1185">Reference proteome</keyword>
<dbReference type="EMBL" id="BSXW01000565">
    <property type="protein sequence ID" value="GMF25699.1"/>
    <property type="molecule type" value="Genomic_DNA"/>
</dbReference>